<evidence type="ECO:0008006" key="3">
    <source>
        <dbReference type="Google" id="ProtNLM"/>
    </source>
</evidence>
<dbReference type="Gene3D" id="3.40.50.1240">
    <property type="entry name" value="Phosphoglycerate mutase-like"/>
    <property type="match status" value="1"/>
</dbReference>
<comment type="caution">
    <text evidence="1">The sequence shown here is derived from an EMBL/GenBank/DDBJ whole genome shotgun (WGS) entry which is preliminary data.</text>
</comment>
<dbReference type="InterPro" id="IPR013078">
    <property type="entry name" value="His_Pase_superF_clade-1"/>
</dbReference>
<evidence type="ECO:0000313" key="1">
    <source>
        <dbReference type="EMBL" id="GHH46122.1"/>
    </source>
</evidence>
<gene>
    <name evidence="1" type="ORF">GCM10017774_48520</name>
</gene>
<reference evidence="2" key="1">
    <citation type="journal article" date="2019" name="Int. J. Syst. Evol. Microbiol.">
        <title>The Global Catalogue of Microorganisms (GCM) 10K type strain sequencing project: providing services to taxonomists for standard genome sequencing and annotation.</title>
        <authorList>
            <consortium name="The Broad Institute Genomics Platform"/>
            <consortium name="The Broad Institute Genome Sequencing Center for Infectious Disease"/>
            <person name="Wu L."/>
            <person name="Ma J."/>
        </authorList>
    </citation>
    <scope>NUCLEOTIDE SEQUENCE [LARGE SCALE GENOMIC DNA]</scope>
    <source>
        <strain evidence="2">CGMCC 4.7367</strain>
    </source>
</reference>
<dbReference type="CDD" id="cd07067">
    <property type="entry name" value="HP_PGM_like"/>
    <property type="match status" value="1"/>
</dbReference>
<dbReference type="PANTHER" id="PTHR48100">
    <property type="entry name" value="BROAD-SPECIFICITY PHOSPHATASE YOR283W-RELATED"/>
    <property type="match status" value="1"/>
</dbReference>
<dbReference type="InterPro" id="IPR050275">
    <property type="entry name" value="PGM_Phosphatase"/>
</dbReference>
<evidence type="ECO:0000313" key="2">
    <source>
        <dbReference type="Proteomes" id="UP000605568"/>
    </source>
</evidence>
<dbReference type="PANTHER" id="PTHR48100:SF1">
    <property type="entry name" value="HISTIDINE PHOSPHATASE FAMILY PROTEIN-RELATED"/>
    <property type="match status" value="1"/>
</dbReference>
<keyword evidence="2" id="KW-1185">Reference proteome</keyword>
<dbReference type="Proteomes" id="UP000605568">
    <property type="component" value="Unassembled WGS sequence"/>
</dbReference>
<dbReference type="SMART" id="SM00855">
    <property type="entry name" value="PGAM"/>
    <property type="match status" value="1"/>
</dbReference>
<sequence>MTTRIVLVRHAQSVPPRFGVLDDDDRPLTAAGLEAAEGLVSRLVAYAPVAVLSSPQLRAVQTVRPAAEALGLAVTTWPELREWESGLLPSADWEMSYARSWARPGLVHGVGESLDAVTVRAGKALARMAVEYPDATVVVGSHGTFLSRALIAVGLEADWESCRAMPMPMPAVYEVLR</sequence>
<dbReference type="EMBL" id="BNAR01000007">
    <property type="protein sequence ID" value="GHH46122.1"/>
    <property type="molecule type" value="Genomic_DNA"/>
</dbReference>
<accession>A0ABQ3MJ15</accession>
<dbReference type="Pfam" id="PF00300">
    <property type="entry name" value="His_Phos_1"/>
    <property type="match status" value="1"/>
</dbReference>
<protein>
    <recommendedName>
        <fullName evidence="3">2,3-bisphosphoglycerate-dependent phosphoglycerate mutase</fullName>
    </recommendedName>
</protein>
<proteinExistence type="predicted"/>
<organism evidence="1 2">
    <name type="scientific">Lentzea cavernae</name>
    <dbReference type="NCBI Taxonomy" id="2020703"/>
    <lineage>
        <taxon>Bacteria</taxon>
        <taxon>Bacillati</taxon>
        <taxon>Actinomycetota</taxon>
        <taxon>Actinomycetes</taxon>
        <taxon>Pseudonocardiales</taxon>
        <taxon>Pseudonocardiaceae</taxon>
        <taxon>Lentzea</taxon>
    </lineage>
</organism>
<dbReference type="RefSeq" id="WP_191301264.1">
    <property type="nucleotide sequence ID" value="NZ_BNAR01000007.1"/>
</dbReference>
<name>A0ABQ3MJ15_9PSEU</name>
<dbReference type="SUPFAM" id="SSF53254">
    <property type="entry name" value="Phosphoglycerate mutase-like"/>
    <property type="match status" value="1"/>
</dbReference>
<dbReference type="InterPro" id="IPR029033">
    <property type="entry name" value="His_PPase_superfam"/>
</dbReference>